<feature type="non-terminal residue" evidence="3">
    <location>
        <position position="1"/>
    </location>
</feature>
<dbReference type="EMBL" id="KZ155786">
    <property type="protein sequence ID" value="OUS45759.1"/>
    <property type="molecule type" value="Genomic_DNA"/>
</dbReference>
<reference evidence="3" key="1">
    <citation type="submission" date="2017-04" db="EMBL/GenBank/DDBJ databases">
        <title>Population genomics of picophytoplankton unveils novel chromosome hypervariability.</title>
        <authorList>
            <consortium name="DOE Joint Genome Institute"/>
            <person name="Blanc-Mathieu R."/>
            <person name="Krasovec M."/>
            <person name="Hebrard M."/>
            <person name="Yau S."/>
            <person name="Desgranges E."/>
            <person name="Martin J."/>
            <person name="Schackwitz W."/>
            <person name="Kuo A."/>
            <person name="Salin G."/>
            <person name="Donnadieu C."/>
            <person name="Desdevises Y."/>
            <person name="Sanchez-Ferandin S."/>
            <person name="Moreau H."/>
            <person name="Rivals E."/>
            <person name="Grigoriev I.V."/>
            <person name="Grimsley N."/>
            <person name="Eyre-Walker A."/>
            <person name="Piganeau G."/>
        </authorList>
    </citation>
    <scope>NUCLEOTIDE SEQUENCE [LARGE SCALE GENOMIC DNA]</scope>
    <source>
        <strain evidence="3">RCC 1115</strain>
    </source>
</reference>
<sequence>REAYVRKFYAMNCEDCVFVVPCVVDAIEIVDCARCVFVFGPTVGSVTVRDTFRTKIAIACVGEMITLDGCRECEVYARRGVGRSGTFTAAGTSCGRCVLDDFDYDYDGLEDQMASAGFV</sequence>
<dbReference type="InterPro" id="IPR016098">
    <property type="entry name" value="CAP/MinC_C"/>
</dbReference>
<dbReference type="InterPro" id="IPR017901">
    <property type="entry name" value="C-CAP_CF_C-like"/>
</dbReference>
<dbReference type="Proteomes" id="UP000195557">
    <property type="component" value="Unassembled WGS sequence"/>
</dbReference>
<dbReference type="AlphaFoldDB" id="A0A1Y5I869"/>
<evidence type="ECO:0000256" key="1">
    <source>
        <dbReference type="ARBA" id="ARBA00008848"/>
    </source>
</evidence>
<dbReference type="SUPFAM" id="SSF69340">
    <property type="entry name" value="C-terminal domain of adenylylcyclase associated protein"/>
    <property type="match status" value="1"/>
</dbReference>
<comment type="similarity">
    <text evidence="1">Belongs to the TBCC family.</text>
</comment>
<evidence type="ECO:0000313" key="3">
    <source>
        <dbReference type="EMBL" id="OUS45759.1"/>
    </source>
</evidence>
<organism evidence="3">
    <name type="scientific">Ostreococcus tauri</name>
    <name type="common">Marine green alga</name>
    <dbReference type="NCBI Taxonomy" id="70448"/>
    <lineage>
        <taxon>Eukaryota</taxon>
        <taxon>Viridiplantae</taxon>
        <taxon>Chlorophyta</taxon>
        <taxon>Mamiellophyceae</taxon>
        <taxon>Mamiellales</taxon>
        <taxon>Bathycoccaceae</taxon>
        <taxon>Ostreococcus</taxon>
    </lineage>
</organism>
<name>A0A1Y5I869_OSTTA</name>
<feature type="domain" description="C-CAP/cofactor C-like" evidence="2">
    <location>
        <begin position="1"/>
        <end position="119"/>
    </location>
</feature>
<protein>
    <recommendedName>
        <fullName evidence="2">C-CAP/cofactor C-like domain-containing protein</fullName>
    </recommendedName>
</protein>
<accession>A0A1Y5I869</accession>
<gene>
    <name evidence="3" type="ORF">BE221DRAFT_48380</name>
</gene>
<feature type="non-terminal residue" evidence="3">
    <location>
        <position position="119"/>
    </location>
</feature>
<dbReference type="PROSITE" id="PS51329">
    <property type="entry name" value="C_CAP_COFACTOR_C"/>
    <property type="match status" value="1"/>
</dbReference>
<dbReference type="InterPro" id="IPR036223">
    <property type="entry name" value="CAP_C_sf"/>
</dbReference>
<evidence type="ECO:0000259" key="2">
    <source>
        <dbReference type="PROSITE" id="PS51329"/>
    </source>
</evidence>
<dbReference type="InterPro" id="IPR012945">
    <property type="entry name" value="Tubulin-bd_cofactor_C_dom"/>
</dbReference>
<proteinExistence type="inferred from homology"/>
<dbReference type="Gene3D" id="2.160.20.70">
    <property type="match status" value="1"/>
</dbReference>
<dbReference type="Pfam" id="PF07986">
    <property type="entry name" value="TBCC"/>
    <property type="match status" value="1"/>
</dbReference>